<evidence type="ECO:0000313" key="3">
    <source>
        <dbReference type="Proteomes" id="UP000807342"/>
    </source>
</evidence>
<dbReference type="OrthoDB" id="9997739at2759"/>
<evidence type="ECO:0000313" key="2">
    <source>
        <dbReference type="EMBL" id="KAF9445070.1"/>
    </source>
</evidence>
<protein>
    <recommendedName>
        <fullName evidence="4">BTB domain-containing protein</fullName>
    </recommendedName>
</protein>
<evidence type="ECO:0008006" key="4">
    <source>
        <dbReference type="Google" id="ProtNLM"/>
    </source>
</evidence>
<feature type="region of interest" description="Disordered" evidence="1">
    <location>
        <begin position="239"/>
        <end position="319"/>
    </location>
</feature>
<organism evidence="2 3">
    <name type="scientific">Macrolepiota fuliginosa MF-IS2</name>
    <dbReference type="NCBI Taxonomy" id="1400762"/>
    <lineage>
        <taxon>Eukaryota</taxon>
        <taxon>Fungi</taxon>
        <taxon>Dikarya</taxon>
        <taxon>Basidiomycota</taxon>
        <taxon>Agaricomycotina</taxon>
        <taxon>Agaricomycetes</taxon>
        <taxon>Agaricomycetidae</taxon>
        <taxon>Agaricales</taxon>
        <taxon>Agaricineae</taxon>
        <taxon>Agaricaceae</taxon>
        <taxon>Macrolepiota</taxon>
    </lineage>
</organism>
<name>A0A9P5X8I2_9AGAR</name>
<keyword evidence="3" id="KW-1185">Reference proteome</keyword>
<proteinExistence type="predicted"/>
<feature type="compositionally biased region" description="Basic residues" evidence="1">
    <location>
        <begin position="295"/>
        <end position="305"/>
    </location>
</feature>
<dbReference type="AlphaFoldDB" id="A0A9P5X8I2"/>
<comment type="caution">
    <text evidence="2">The sequence shown here is derived from an EMBL/GenBank/DDBJ whole genome shotgun (WGS) entry which is preliminary data.</text>
</comment>
<accession>A0A9P5X8I2</accession>
<sequence>MSTENKQHHNLKTLKRHTQYYQSGGDLIVIVGNTSFRVASVFFTRESKDFEDRVAESAKPMDPANGPKTMEIDGCPTHIIVIASSENVTAEDFAQLCWVFFNEKFSVYETTLTAWKTILRLANQWNFAQVKDLAFREIDAPGKFSIPLVERIVLYTEYKAAFSYVEPLYVDLLSRAAHLDFDEANALGLETVLKISAARESLRLSLMEPLSPSEPLPGKMREVVCEAVRKMFGQHASFATDKPSRDVNGQASSVSTSISASATGPSTTTPSTANGGATNGPSADASEIGDDLKGRGKNKKTKKPKGVSVYDYDDFYDNL</sequence>
<dbReference type="Proteomes" id="UP000807342">
    <property type="component" value="Unassembled WGS sequence"/>
</dbReference>
<gene>
    <name evidence="2" type="ORF">P691DRAFT_833563</name>
</gene>
<feature type="compositionally biased region" description="Low complexity" evidence="1">
    <location>
        <begin position="251"/>
        <end position="280"/>
    </location>
</feature>
<reference evidence="2" key="1">
    <citation type="submission" date="2020-11" db="EMBL/GenBank/DDBJ databases">
        <authorList>
            <consortium name="DOE Joint Genome Institute"/>
            <person name="Ahrendt S."/>
            <person name="Riley R."/>
            <person name="Andreopoulos W."/>
            <person name="Labutti K."/>
            <person name="Pangilinan J."/>
            <person name="Ruiz-Duenas F.J."/>
            <person name="Barrasa J.M."/>
            <person name="Sanchez-Garcia M."/>
            <person name="Camarero S."/>
            <person name="Miyauchi S."/>
            <person name="Serrano A."/>
            <person name="Linde D."/>
            <person name="Babiker R."/>
            <person name="Drula E."/>
            <person name="Ayuso-Fernandez I."/>
            <person name="Pacheco R."/>
            <person name="Padilla G."/>
            <person name="Ferreira P."/>
            <person name="Barriuso J."/>
            <person name="Kellner H."/>
            <person name="Castanera R."/>
            <person name="Alfaro M."/>
            <person name="Ramirez L."/>
            <person name="Pisabarro A.G."/>
            <person name="Kuo A."/>
            <person name="Tritt A."/>
            <person name="Lipzen A."/>
            <person name="He G."/>
            <person name="Yan M."/>
            <person name="Ng V."/>
            <person name="Cullen D."/>
            <person name="Martin F."/>
            <person name="Rosso M.-N."/>
            <person name="Henrissat B."/>
            <person name="Hibbett D."/>
            <person name="Martinez A.T."/>
            <person name="Grigoriev I.V."/>
        </authorList>
    </citation>
    <scope>NUCLEOTIDE SEQUENCE</scope>
    <source>
        <strain evidence="2">MF-IS2</strain>
    </source>
</reference>
<evidence type="ECO:0000256" key="1">
    <source>
        <dbReference type="SAM" id="MobiDB-lite"/>
    </source>
</evidence>
<dbReference type="EMBL" id="MU151327">
    <property type="protein sequence ID" value="KAF9445070.1"/>
    <property type="molecule type" value="Genomic_DNA"/>
</dbReference>